<accession>A0A426X1N3</accession>
<organism evidence="2 3">
    <name type="scientific">Ensete ventricosum</name>
    <name type="common">Abyssinian banana</name>
    <name type="synonym">Musa ensete</name>
    <dbReference type="NCBI Taxonomy" id="4639"/>
    <lineage>
        <taxon>Eukaryota</taxon>
        <taxon>Viridiplantae</taxon>
        <taxon>Streptophyta</taxon>
        <taxon>Embryophyta</taxon>
        <taxon>Tracheophyta</taxon>
        <taxon>Spermatophyta</taxon>
        <taxon>Magnoliopsida</taxon>
        <taxon>Liliopsida</taxon>
        <taxon>Zingiberales</taxon>
        <taxon>Musaceae</taxon>
        <taxon>Ensete</taxon>
    </lineage>
</organism>
<evidence type="ECO:0000256" key="1">
    <source>
        <dbReference type="SAM" id="MobiDB-lite"/>
    </source>
</evidence>
<feature type="region of interest" description="Disordered" evidence="1">
    <location>
        <begin position="64"/>
        <end position="126"/>
    </location>
</feature>
<dbReference type="Proteomes" id="UP000287651">
    <property type="component" value="Unassembled WGS sequence"/>
</dbReference>
<name>A0A426X1N3_ENSVE</name>
<dbReference type="EMBL" id="AMZH03029212">
    <property type="protein sequence ID" value="RRT33373.1"/>
    <property type="molecule type" value="Genomic_DNA"/>
</dbReference>
<feature type="compositionally biased region" description="Basic and acidic residues" evidence="1">
    <location>
        <begin position="83"/>
        <end position="95"/>
    </location>
</feature>
<evidence type="ECO:0000313" key="2">
    <source>
        <dbReference type="EMBL" id="RRT33373.1"/>
    </source>
</evidence>
<reference evidence="2 3" key="1">
    <citation type="journal article" date="2014" name="Agronomy (Basel)">
        <title>A Draft Genome Sequence for Ensete ventricosum, the Drought-Tolerant Tree Against Hunger.</title>
        <authorList>
            <person name="Harrison J."/>
            <person name="Moore K.A."/>
            <person name="Paszkiewicz K."/>
            <person name="Jones T."/>
            <person name="Grant M."/>
            <person name="Ambacheew D."/>
            <person name="Muzemil S."/>
            <person name="Studholme D.J."/>
        </authorList>
    </citation>
    <scope>NUCLEOTIDE SEQUENCE [LARGE SCALE GENOMIC DNA]</scope>
</reference>
<comment type="caution">
    <text evidence="2">The sequence shown here is derived from an EMBL/GenBank/DDBJ whole genome shotgun (WGS) entry which is preliminary data.</text>
</comment>
<feature type="compositionally biased region" description="Low complexity" evidence="1">
    <location>
        <begin position="103"/>
        <end position="116"/>
    </location>
</feature>
<gene>
    <name evidence="2" type="ORF">B296_00055822</name>
</gene>
<sequence>MVPGYHLPLLWAHQLGCGIAARQLHSLHHPIARSHVHLPIRHSPRERSGAAAEVRRRVDRRLRDEHVRGRMGAGGGVRVGRLGQHDQLHPPDQHLRPLRQVLSVSTTPTPNPTFSSHALQYPGTIS</sequence>
<proteinExistence type="predicted"/>
<protein>
    <submittedName>
        <fullName evidence="2">Uncharacterized protein</fullName>
    </submittedName>
</protein>
<evidence type="ECO:0000313" key="3">
    <source>
        <dbReference type="Proteomes" id="UP000287651"/>
    </source>
</evidence>
<dbReference type="AlphaFoldDB" id="A0A426X1N3"/>